<dbReference type="PANTHER" id="PTHR23282">
    <property type="entry name" value="APICAL ENDOSOMAL GLYCOPROTEIN PRECURSOR"/>
    <property type="match status" value="1"/>
</dbReference>
<evidence type="ECO:0000256" key="1">
    <source>
        <dbReference type="ARBA" id="ARBA00023157"/>
    </source>
</evidence>
<feature type="disulfide bond" evidence="2">
    <location>
        <begin position="43"/>
        <end position="61"/>
    </location>
</feature>
<dbReference type="CDD" id="cd00112">
    <property type="entry name" value="LDLa"/>
    <property type="match status" value="1"/>
</dbReference>
<gene>
    <name evidence="4" type="ORF">O3M35_005284</name>
</gene>
<sequence length="243" mass="27614">MLEVVPSGIYPSHIALDNIKMNNCFPDPPQYAISVCKPTQFKCANNICIDSDRICNINKDCEDGEDEEQDCHKVPPFARCTFEDGWCGWHNKVGNVLNWTLNNGSTATSLTGPSYDHTYQNATGMYIYVDMSVKRLDMGTASVLESPIIYPPPRYHSNVSSPYFNSCIITFHYHKYGPHMGSLGLFLVELQMNTNISSKLWWSYGNKGNKWIRQVVTLPNNLTNRCFGIGNTNHLNYNNVYIY</sequence>
<evidence type="ECO:0000256" key="2">
    <source>
        <dbReference type="PROSITE-ProRule" id="PRU00124"/>
    </source>
</evidence>
<dbReference type="FunFam" id="2.60.120.200:FF:000193">
    <property type="entry name" value="Tyrosine-protein kinase receptor"/>
    <property type="match status" value="1"/>
</dbReference>
<dbReference type="EMBL" id="JAPXFL010000002">
    <property type="protein sequence ID" value="KAK9510514.1"/>
    <property type="molecule type" value="Genomic_DNA"/>
</dbReference>
<name>A0AAW1DHQ7_9HEMI</name>
<comment type="caution">
    <text evidence="2">Lacks conserved residue(s) required for the propagation of feature annotation.</text>
</comment>
<dbReference type="PROSITE" id="PS01209">
    <property type="entry name" value="LDLRA_1"/>
    <property type="match status" value="1"/>
</dbReference>
<keyword evidence="5" id="KW-1185">Reference proteome</keyword>
<dbReference type="SMART" id="SM00192">
    <property type="entry name" value="LDLa"/>
    <property type="match status" value="1"/>
</dbReference>
<evidence type="ECO:0000259" key="3">
    <source>
        <dbReference type="PROSITE" id="PS50060"/>
    </source>
</evidence>
<dbReference type="InterPro" id="IPR036055">
    <property type="entry name" value="LDL_receptor-like_sf"/>
</dbReference>
<protein>
    <recommendedName>
        <fullName evidence="3">MAM domain-containing protein</fullName>
    </recommendedName>
</protein>
<dbReference type="PROSITE" id="PS50068">
    <property type="entry name" value="LDLRA_2"/>
    <property type="match status" value="1"/>
</dbReference>
<dbReference type="InterPro" id="IPR051560">
    <property type="entry name" value="MAM_domain-containing"/>
</dbReference>
<dbReference type="Pfam" id="PF00057">
    <property type="entry name" value="Ldl_recept_a"/>
    <property type="match status" value="1"/>
</dbReference>
<dbReference type="InterPro" id="IPR013320">
    <property type="entry name" value="ConA-like_dom_sf"/>
</dbReference>
<dbReference type="SMART" id="SM00137">
    <property type="entry name" value="MAM"/>
    <property type="match status" value="1"/>
</dbReference>
<dbReference type="AlphaFoldDB" id="A0AAW1DHQ7"/>
<dbReference type="PANTHER" id="PTHR23282:SF146">
    <property type="entry name" value="RT07201P-RELATED"/>
    <property type="match status" value="1"/>
</dbReference>
<keyword evidence="1 2" id="KW-1015">Disulfide bond</keyword>
<dbReference type="InterPro" id="IPR002172">
    <property type="entry name" value="LDrepeatLR_classA_rpt"/>
</dbReference>
<accession>A0AAW1DHQ7</accession>
<dbReference type="Pfam" id="PF00629">
    <property type="entry name" value="MAM"/>
    <property type="match status" value="1"/>
</dbReference>
<dbReference type="SUPFAM" id="SSF57424">
    <property type="entry name" value="LDL receptor-like module"/>
    <property type="match status" value="1"/>
</dbReference>
<reference evidence="4 5" key="1">
    <citation type="submission" date="2022-12" db="EMBL/GenBank/DDBJ databases">
        <title>Chromosome-level genome assembly of true bugs.</title>
        <authorList>
            <person name="Ma L."/>
            <person name="Li H."/>
        </authorList>
    </citation>
    <scope>NUCLEOTIDE SEQUENCE [LARGE SCALE GENOMIC DNA]</scope>
    <source>
        <strain evidence="4">Lab_2022b</strain>
    </source>
</reference>
<dbReference type="GO" id="GO:0016020">
    <property type="term" value="C:membrane"/>
    <property type="evidence" value="ECO:0007669"/>
    <property type="project" value="InterPro"/>
</dbReference>
<dbReference type="Proteomes" id="UP001461498">
    <property type="component" value="Unassembled WGS sequence"/>
</dbReference>
<organism evidence="4 5">
    <name type="scientific">Rhynocoris fuscipes</name>
    <dbReference type="NCBI Taxonomy" id="488301"/>
    <lineage>
        <taxon>Eukaryota</taxon>
        <taxon>Metazoa</taxon>
        <taxon>Ecdysozoa</taxon>
        <taxon>Arthropoda</taxon>
        <taxon>Hexapoda</taxon>
        <taxon>Insecta</taxon>
        <taxon>Pterygota</taxon>
        <taxon>Neoptera</taxon>
        <taxon>Paraneoptera</taxon>
        <taxon>Hemiptera</taxon>
        <taxon>Heteroptera</taxon>
        <taxon>Panheteroptera</taxon>
        <taxon>Cimicomorpha</taxon>
        <taxon>Reduviidae</taxon>
        <taxon>Harpactorinae</taxon>
        <taxon>Harpactorini</taxon>
        <taxon>Rhynocoris</taxon>
    </lineage>
</organism>
<proteinExistence type="predicted"/>
<dbReference type="PROSITE" id="PS50060">
    <property type="entry name" value="MAM_2"/>
    <property type="match status" value="1"/>
</dbReference>
<dbReference type="Gene3D" id="2.60.120.200">
    <property type="match status" value="1"/>
</dbReference>
<evidence type="ECO:0000313" key="5">
    <source>
        <dbReference type="Proteomes" id="UP001461498"/>
    </source>
</evidence>
<dbReference type="Gene3D" id="4.10.400.10">
    <property type="entry name" value="Low-density Lipoprotein Receptor"/>
    <property type="match status" value="1"/>
</dbReference>
<feature type="domain" description="MAM" evidence="3">
    <location>
        <begin position="78"/>
        <end position="218"/>
    </location>
</feature>
<dbReference type="InterPro" id="IPR023415">
    <property type="entry name" value="LDLR_class-A_CS"/>
</dbReference>
<dbReference type="SUPFAM" id="SSF49899">
    <property type="entry name" value="Concanavalin A-like lectins/glucanases"/>
    <property type="match status" value="1"/>
</dbReference>
<comment type="caution">
    <text evidence="4">The sequence shown here is derived from an EMBL/GenBank/DDBJ whole genome shotgun (WGS) entry which is preliminary data.</text>
</comment>
<evidence type="ECO:0000313" key="4">
    <source>
        <dbReference type="EMBL" id="KAK9510514.1"/>
    </source>
</evidence>
<dbReference type="InterPro" id="IPR000998">
    <property type="entry name" value="MAM_dom"/>
</dbReference>
<feature type="disulfide bond" evidence="2">
    <location>
        <begin position="36"/>
        <end position="48"/>
    </location>
</feature>
<dbReference type="CDD" id="cd06263">
    <property type="entry name" value="MAM"/>
    <property type="match status" value="1"/>
</dbReference>